<dbReference type="EMBL" id="CP144752">
    <property type="protein sequence ID" value="WVZ88129.1"/>
    <property type="molecule type" value="Genomic_DNA"/>
</dbReference>
<feature type="domain" description="F-box" evidence="1">
    <location>
        <begin position="22"/>
        <end position="53"/>
    </location>
</feature>
<dbReference type="SUPFAM" id="SSF52047">
    <property type="entry name" value="RNI-like"/>
    <property type="match status" value="1"/>
</dbReference>
<gene>
    <name evidence="3" type="ORF">U9M48_034680</name>
</gene>
<evidence type="ECO:0000259" key="2">
    <source>
        <dbReference type="Pfam" id="PF23622"/>
    </source>
</evidence>
<dbReference type="PANTHER" id="PTHR34145">
    <property type="entry name" value="OS02G0105600 PROTEIN"/>
    <property type="match status" value="1"/>
</dbReference>
<dbReference type="InterPro" id="IPR036047">
    <property type="entry name" value="F-box-like_dom_sf"/>
</dbReference>
<evidence type="ECO:0000313" key="4">
    <source>
        <dbReference type="Proteomes" id="UP001341281"/>
    </source>
</evidence>
<accession>A0AAQ3UAX9</accession>
<sequence length="490" mass="56484">MATNDNNPTAAASRQPTAVQFNHIPRDILYTIASKLPPKEFVRTSVLSRAWRRPTWQTCPRLTFRLRECDIDRAFWYDHVWRFIDDVDIVLREHRGKVVGTLRVQVESIVGFVPVRFPYSAIDNLVRFAIASRTKNLALDLKPPTRWRTYGADDRYPFPFHLFDDDTMSTPCLQNLQLSFASLKPPPPSHYKGFPNLRKLHLQASHVGSKGLQRVLSRCCSLEWLHLDRCHIHDDVDDDELAVAAPTLPRLRYLRVSYGKLTKIEFNAMNLATFEYNGDFAPIHLIHSTKLQGANIRYNTEIFQEHTLVPLLKGIPRVQNLTLNARLGAIPLLEKRYWLQDSPLLKFSNLKHLQLIVRICHREDFKHILYSSSSFLKATPFIEKLEIHFRSIYGWFDEVGPSREDLGQCKCNNYLKSILITGFRALKGQVEFLLHAVETAPALEVLRVEIDRYPSSLHQQCEEAEEAKQCARTSLSSVLSQDVTFDVVII</sequence>
<dbReference type="Gene3D" id="1.20.1280.50">
    <property type="match status" value="1"/>
</dbReference>
<dbReference type="InterPro" id="IPR001810">
    <property type="entry name" value="F-box_dom"/>
</dbReference>
<dbReference type="Pfam" id="PF23622">
    <property type="entry name" value="LRR_At1g61320_AtMIF1"/>
    <property type="match status" value="1"/>
</dbReference>
<evidence type="ECO:0008006" key="5">
    <source>
        <dbReference type="Google" id="ProtNLM"/>
    </source>
</evidence>
<dbReference type="SUPFAM" id="SSF81383">
    <property type="entry name" value="F-box domain"/>
    <property type="match status" value="1"/>
</dbReference>
<dbReference type="Pfam" id="PF00646">
    <property type="entry name" value="F-box"/>
    <property type="match status" value="1"/>
</dbReference>
<dbReference type="PANTHER" id="PTHR34145:SF57">
    <property type="entry name" value="F-BOX DOMAIN-CONTAINING PROTEIN"/>
    <property type="match status" value="1"/>
</dbReference>
<dbReference type="AlphaFoldDB" id="A0AAQ3UAX9"/>
<feature type="domain" description="At1g61320/AtMIF1 LRR" evidence="2">
    <location>
        <begin position="90"/>
        <end position="474"/>
    </location>
</feature>
<dbReference type="Gene3D" id="3.80.10.10">
    <property type="entry name" value="Ribonuclease Inhibitor"/>
    <property type="match status" value="1"/>
</dbReference>
<evidence type="ECO:0000259" key="1">
    <source>
        <dbReference type="Pfam" id="PF00646"/>
    </source>
</evidence>
<name>A0AAQ3UAX9_PASNO</name>
<dbReference type="InterPro" id="IPR032675">
    <property type="entry name" value="LRR_dom_sf"/>
</dbReference>
<reference evidence="3 4" key="1">
    <citation type="submission" date="2024-02" db="EMBL/GenBank/DDBJ databases">
        <title>High-quality chromosome-scale genome assembly of Pensacola bahiagrass (Paspalum notatum Flugge var. saurae).</title>
        <authorList>
            <person name="Vega J.M."/>
            <person name="Podio M."/>
            <person name="Orjuela J."/>
            <person name="Siena L.A."/>
            <person name="Pessino S.C."/>
            <person name="Combes M.C."/>
            <person name="Mariac C."/>
            <person name="Albertini E."/>
            <person name="Pupilli F."/>
            <person name="Ortiz J.P.A."/>
            <person name="Leblanc O."/>
        </authorList>
    </citation>
    <scope>NUCLEOTIDE SEQUENCE [LARGE SCALE GENOMIC DNA]</scope>
    <source>
        <strain evidence="3">R1</strain>
        <tissue evidence="3">Leaf</tissue>
    </source>
</reference>
<evidence type="ECO:0000313" key="3">
    <source>
        <dbReference type="EMBL" id="WVZ88129.1"/>
    </source>
</evidence>
<dbReference type="Proteomes" id="UP001341281">
    <property type="component" value="Chromosome 08"/>
</dbReference>
<dbReference type="InterPro" id="IPR053772">
    <property type="entry name" value="At1g61320/At1g61330-like"/>
</dbReference>
<protein>
    <recommendedName>
        <fullName evidence="5">F-box domain-containing protein</fullName>
    </recommendedName>
</protein>
<organism evidence="3 4">
    <name type="scientific">Paspalum notatum var. saurae</name>
    <dbReference type="NCBI Taxonomy" id="547442"/>
    <lineage>
        <taxon>Eukaryota</taxon>
        <taxon>Viridiplantae</taxon>
        <taxon>Streptophyta</taxon>
        <taxon>Embryophyta</taxon>
        <taxon>Tracheophyta</taxon>
        <taxon>Spermatophyta</taxon>
        <taxon>Magnoliopsida</taxon>
        <taxon>Liliopsida</taxon>
        <taxon>Poales</taxon>
        <taxon>Poaceae</taxon>
        <taxon>PACMAD clade</taxon>
        <taxon>Panicoideae</taxon>
        <taxon>Andropogonodae</taxon>
        <taxon>Paspaleae</taxon>
        <taxon>Paspalinae</taxon>
        <taxon>Paspalum</taxon>
    </lineage>
</organism>
<dbReference type="InterPro" id="IPR055357">
    <property type="entry name" value="LRR_At1g61320_AtMIF1"/>
</dbReference>
<keyword evidence="4" id="KW-1185">Reference proteome</keyword>
<proteinExistence type="predicted"/>